<feature type="compositionally biased region" description="Basic and acidic residues" evidence="1">
    <location>
        <begin position="420"/>
        <end position="438"/>
    </location>
</feature>
<name>A0AAD7UXI8_9FUNG</name>
<evidence type="ECO:0000313" key="4">
    <source>
        <dbReference type="Proteomes" id="UP001234581"/>
    </source>
</evidence>
<comment type="caution">
    <text evidence="3">The sequence shown here is derived from an EMBL/GenBank/DDBJ whole genome shotgun (WGS) entry which is preliminary data.</text>
</comment>
<dbReference type="RefSeq" id="XP_058339426.1">
    <property type="nucleotide sequence ID" value="XM_058489804.1"/>
</dbReference>
<organism evidence="3 4">
    <name type="scientific">Lichtheimia ornata</name>
    <dbReference type="NCBI Taxonomy" id="688661"/>
    <lineage>
        <taxon>Eukaryota</taxon>
        <taxon>Fungi</taxon>
        <taxon>Fungi incertae sedis</taxon>
        <taxon>Mucoromycota</taxon>
        <taxon>Mucoromycotina</taxon>
        <taxon>Mucoromycetes</taxon>
        <taxon>Mucorales</taxon>
        <taxon>Lichtheimiaceae</taxon>
        <taxon>Lichtheimia</taxon>
    </lineage>
</organism>
<dbReference type="GeneID" id="83217223"/>
<feature type="compositionally biased region" description="Acidic residues" evidence="1">
    <location>
        <begin position="439"/>
        <end position="454"/>
    </location>
</feature>
<feature type="compositionally biased region" description="Low complexity" evidence="1">
    <location>
        <begin position="170"/>
        <end position="193"/>
    </location>
</feature>
<dbReference type="PANTHER" id="PTHR16461:SF5">
    <property type="entry name" value="TOLL-INTERACTING PROTEIN"/>
    <property type="match status" value="1"/>
</dbReference>
<dbReference type="InterPro" id="IPR003892">
    <property type="entry name" value="CUE"/>
</dbReference>
<dbReference type="Pfam" id="PF02845">
    <property type="entry name" value="CUE"/>
    <property type="match status" value="1"/>
</dbReference>
<dbReference type="SMART" id="SM00546">
    <property type="entry name" value="CUE"/>
    <property type="match status" value="1"/>
</dbReference>
<feature type="region of interest" description="Disordered" evidence="1">
    <location>
        <begin position="271"/>
        <end position="480"/>
    </location>
</feature>
<feature type="compositionally biased region" description="Polar residues" evidence="1">
    <location>
        <begin position="394"/>
        <end position="403"/>
    </location>
</feature>
<dbReference type="GO" id="GO:0005737">
    <property type="term" value="C:cytoplasm"/>
    <property type="evidence" value="ECO:0007669"/>
    <property type="project" value="TreeGrafter"/>
</dbReference>
<feature type="domain" description="CUE" evidence="2">
    <location>
        <begin position="92"/>
        <end position="135"/>
    </location>
</feature>
<dbReference type="Gene3D" id="1.10.8.10">
    <property type="entry name" value="DNA helicase RuvA subunit, C-terminal domain"/>
    <property type="match status" value="1"/>
</dbReference>
<feature type="compositionally biased region" description="Basic and acidic residues" evidence="1">
    <location>
        <begin position="469"/>
        <end position="480"/>
    </location>
</feature>
<dbReference type="PROSITE" id="PS51140">
    <property type="entry name" value="CUE"/>
    <property type="match status" value="1"/>
</dbReference>
<feature type="region of interest" description="Disordered" evidence="1">
    <location>
        <begin position="117"/>
        <end position="210"/>
    </location>
</feature>
<feature type="compositionally biased region" description="Low complexity" evidence="1">
    <location>
        <begin position="29"/>
        <end position="64"/>
    </location>
</feature>
<dbReference type="SUPFAM" id="SSF46934">
    <property type="entry name" value="UBA-like"/>
    <property type="match status" value="1"/>
</dbReference>
<feature type="region of interest" description="Disordered" evidence="1">
    <location>
        <begin position="1"/>
        <end position="101"/>
    </location>
</feature>
<feature type="compositionally biased region" description="Polar residues" evidence="1">
    <location>
        <begin position="271"/>
        <end position="292"/>
    </location>
</feature>
<feature type="compositionally biased region" description="Low complexity" evidence="1">
    <location>
        <begin position="71"/>
        <end position="96"/>
    </location>
</feature>
<dbReference type="AlphaFoldDB" id="A0AAD7UXI8"/>
<feature type="compositionally biased region" description="Basic and acidic residues" evidence="1">
    <location>
        <begin position="1"/>
        <end position="11"/>
    </location>
</feature>
<proteinExistence type="predicted"/>
<evidence type="ECO:0000313" key="3">
    <source>
        <dbReference type="EMBL" id="KAJ8654512.1"/>
    </source>
</evidence>
<protein>
    <recommendedName>
        <fullName evidence="2">CUE domain-containing protein</fullName>
    </recommendedName>
</protein>
<feature type="compositionally biased region" description="Basic and acidic residues" evidence="1">
    <location>
        <begin position="354"/>
        <end position="366"/>
    </location>
</feature>
<dbReference type="EMBL" id="JARTCD010000060">
    <property type="protein sequence ID" value="KAJ8654512.1"/>
    <property type="molecule type" value="Genomic_DNA"/>
</dbReference>
<dbReference type="GO" id="GO:0031624">
    <property type="term" value="F:ubiquitin conjugating enzyme binding"/>
    <property type="evidence" value="ECO:0007669"/>
    <property type="project" value="TreeGrafter"/>
</dbReference>
<dbReference type="Proteomes" id="UP001234581">
    <property type="component" value="Unassembled WGS sequence"/>
</dbReference>
<evidence type="ECO:0000259" key="2">
    <source>
        <dbReference type="PROSITE" id="PS51140"/>
    </source>
</evidence>
<dbReference type="GO" id="GO:0006511">
    <property type="term" value="P:ubiquitin-dependent protein catabolic process"/>
    <property type="evidence" value="ECO:0007669"/>
    <property type="project" value="TreeGrafter"/>
</dbReference>
<dbReference type="PANTHER" id="PTHR16461">
    <property type="entry name" value="TOLL-INTERACTING PROTEIN"/>
    <property type="match status" value="1"/>
</dbReference>
<evidence type="ECO:0000256" key="1">
    <source>
        <dbReference type="SAM" id="MobiDB-lite"/>
    </source>
</evidence>
<dbReference type="FunFam" id="1.10.8.10:FF:000064">
    <property type="entry name" value="Similar to CUE domain-containing protein"/>
    <property type="match status" value="1"/>
</dbReference>
<feature type="compositionally biased region" description="Polar residues" evidence="1">
    <location>
        <begin position="12"/>
        <end position="25"/>
    </location>
</feature>
<sequence>MEEQKQQDQESTKSPQHESSSPLQDSTKESPVTSSATSPPAATSANESNPTTSPESPSTQQQQETSHEESPQQQQSPQQQSPQQQQQQQEQQLSEPVRTLKEAFPDIDVEVIEAILASQGGQMERSFEVLLGMSDPNYKPEEPPRPQQRATEPTATAEDVPAPPMPPRPTQTETQTQAPYGYWQQQQQQQQPQEPRTVEEQMQMDEAYARQLALEDERVRAQRYQRQQQQAEDDQPLFNFQEDLPIIKERVVEAGNAAKKKVMDLYNQFKASRANNGGSPNQGTSMPTTNAQYRGLPSDDGDDLLAGDVSALHLSDNDVYAQTARPQQQQQPGVIHVNPPYQRQGGNDTIDAQIRADEELARRLAGDDQFWESNTRNNNNEQPPQMPPRKTPSPGVQHSTAADTGSEGDSVVLTAPETTKPTEKSESRAEERRSYVIRDEDDSDDDDLIDVDEESERKDATQKGADAAQKPDEKASTSPK</sequence>
<dbReference type="InterPro" id="IPR009060">
    <property type="entry name" value="UBA-like_sf"/>
</dbReference>
<gene>
    <name evidence="3" type="ORF">O0I10_009818</name>
</gene>
<accession>A0AAD7UXI8</accession>
<keyword evidence="4" id="KW-1185">Reference proteome</keyword>
<reference evidence="3 4" key="1">
    <citation type="submission" date="2023-03" db="EMBL/GenBank/DDBJ databases">
        <title>Genome sequence of Lichtheimia ornata CBS 291.66.</title>
        <authorList>
            <person name="Mohabir J.T."/>
            <person name="Shea T.P."/>
            <person name="Kurbessoian T."/>
            <person name="Berby B."/>
            <person name="Fontaine J."/>
            <person name="Livny J."/>
            <person name="Gnirke A."/>
            <person name="Stajich J.E."/>
            <person name="Cuomo C.A."/>
        </authorList>
    </citation>
    <scope>NUCLEOTIDE SEQUENCE [LARGE SCALE GENOMIC DNA]</scope>
    <source>
        <strain evidence="3">CBS 291.66</strain>
    </source>
</reference>
<dbReference type="GO" id="GO:0043130">
    <property type="term" value="F:ubiquitin binding"/>
    <property type="evidence" value="ECO:0007669"/>
    <property type="project" value="InterPro"/>
</dbReference>